<accession>A0A507DB74</accession>
<keyword evidence="2" id="KW-1185">Reference proteome</keyword>
<dbReference type="Proteomes" id="UP000317494">
    <property type="component" value="Unassembled WGS sequence"/>
</dbReference>
<sequence length="206" mass="24242">MLIHLVLPEINNDGYVHLYLEDAHTKCFLAYIMLYNTGRKELWRYSPTDPPELFAFLRGRIEANIFSEISDSLYTQDDLFEMPADGMTTERVDSVRNFHCAVDVRLKLLYGVLRRYLHDDEGSNVNIVLENARDLLLAHMKTHCDVERAYVLYFSGLKHGLINHELPHFRRKSVDSYDNESEYIESVRGRAVSERRYYYLLSVEPR</sequence>
<evidence type="ECO:0000313" key="1">
    <source>
        <dbReference type="EMBL" id="TPX48892.1"/>
    </source>
</evidence>
<proteinExistence type="predicted"/>
<evidence type="ECO:0000313" key="2">
    <source>
        <dbReference type="Proteomes" id="UP000317494"/>
    </source>
</evidence>
<comment type="caution">
    <text evidence="1">The sequence shown here is derived from an EMBL/GenBank/DDBJ whole genome shotgun (WGS) entry which is preliminary data.</text>
</comment>
<reference evidence="1 2" key="1">
    <citation type="journal article" date="2019" name="Sci. Rep.">
        <title>Comparative genomics of chytrid fungi reveal insights into the obligate biotrophic and pathogenic lifestyle of Synchytrium endobioticum.</title>
        <authorList>
            <person name="van de Vossenberg B.T.L.H."/>
            <person name="Warris S."/>
            <person name="Nguyen H.D.T."/>
            <person name="van Gent-Pelzer M.P.E."/>
            <person name="Joly D.L."/>
            <person name="van de Geest H.C."/>
            <person name="Bonants P.J.M."/>
            <person name="Smith D.S."/>
            <person name="Levesque C.A."/>
            <person name="van der Lee T.A.J."/>
        </authorList>
    </citation>
    <scope>NUCLEOTIDE SEQUENCE [LARGE SCALE GENOMIC DNA]</scope>
    <source>
        <strain evidence="1 2">MB42</strain>
    </source>
</reference>
<dbReference type="EMBL" id="QEAN01000092">
    <property type="protein sequence ID" value="TPX48892.1"/>
    <property type="molecule type" value="Genomic_DNA"/>
</dbReference>
<dbReference type="VEuPathDB" id="FungiDB:SeMB42_g02809"/>
<gene>
    <name evidence="1" type="ORF">SeMB42_g02809</name>
</gene>
<name>A0A507DB74_9FUNG</name>
<protein>
    <submittedName>
        <fullName evidence="1">Uncharacterized protein</fullName>
    </submittedName>
</protein>
<dbReference type="AlphaFoldDB" id="A0A507DB74"/>
<organism evidence="1 2">
    <name type="scientific">Synchytrium endobioticum</name>
    <dbReference type="NCBI Taxonomy" id="286115"/>
    <lineage>
        <taxon>Eukaryota</taxon>
        <taxon>Fungi</taxon>
        <taxon>Fungi incertae sedis</taxon>
        <taxon>Chytridiomycota</taxon>
        <taxon>Chytridiomycota incertae sedis</taxon>
        <taxon>Chytridiomycetes</taxon>
        <taxon>Synchytriales</taxon>
        <taxon>Synchytriaceae</taxon>
        <taxon>Synchytrium</taxon>
    </lineage>
</organism>